<dbReference type="PANTHER" id="PTHR24322:SF742">
    <property type="entry name" value="PROTEIN DHS-3"/>
    <property type="match status" value="1"/>
</dbReference>
<organism evidence="2 3">
    <name type="scientific">Teladorsagia circumcincta</name>
    <name type="common">Brown stomach worm</name>
    <name type="synonym">Ostertagia circumcincta</name>
    <dbReference type="NCBI Taxonomy" id="45464"/>
    <lineage>
        <taxon>Eukaryota</taxon>
        <taxon>Metazoa</taxon>
        <taxon>Ecdysozoa</taxon>
        <taxon>Nematoda</taxon>
        <taxon>Chromadorea</taxon>
        <taxon>Rhabditida</taxon>
        <taxon>Rhabditina</taxon>
        <taxon>Rhabditomorpha</taxon>
        <taxon>Strongyloidea</taxon>
        <taxon>Trichostrongylidae</taxon>
        <taxon>Teladorsagia</taxon>
    </lineage>
</organism>
<dbReference type="EMBL" id="KZ355520">
    <property type="protein sequence ID" value="PIO60418.1"/>
    <property type="molecule type" value="Genomic_DNA"/>
</dbReference>
<dbReference type="InterPro" id="IPR036291">
    <property type="entry name" value="NAD(P)-bd_dom_sf"/>
</dbReference>
<protein>
    <submittedName>
        <fullName evidence="2">Uncharacterized protein</fullName>
    </submittedName>
</protein>
<dbReference type="InterPro" id="IPR002347">
    <property type="entry name" value="SDR_fam"/>
</dbReference>
<keyword evidence="1" id="KW-1133">Transmembrane helix</keyword>
<dbReference type="OrthoDB" id="10253736at2759"/>
<dbReference type="AlphaFoldDB" id="A0A2G9TRA7"/>
<dbReference type="Gene3D" id="3.40.50.720">
    <property type="entry name" value="NAD(P)-binding Rossmann-like Domain"/>
    <property type="match status" value="1"/>
</dbReference>
<keyword evidence="3" id="KW-1185">Reference proteome</keyword>
<reference evidence="2 3" key="1">
    <citation type="submission" date="2015-09" db="EMBL/GenBank/DDBJ databases">
        <title>Draft genome of the parasitic nematode Teladorsagia circumcincta isolate WARC Sus (inbred).</title>
        <authorList>
            <person name="Mitreva M."/>
        </authorList>
    </citation>
    <scope>NUCLEOTIDE SEQUENCE [LARGE SCALE GENOMIC DNA]</scope>
    <source>
        <strain evidence="2 3">S</strain>
    </source>
</reference>
<feature type="transmembrane region" description="Helical" evidence="1">
    <location>
        <begin position="20"/>
        <end position="38"/>
    </location>
</feature>
<dbReference type="GO" id="GO:0005811">
    <property type="term" value="C:lipid droplet"/>
    <property type="evidence" value="ECO:0007669"/>
    <property type="project" value="TreeGrafter"/>
</dbReference>
<proteinExistence type="predicted"/>
<dbReference type="GO" id="GO:0016616">
    <property type="term" value="F:oxidoreductase activity, acting on the CH-OH group of donors, NAD or NADP as acceptor"/>
    <property type="evidence" value="ECO:0007669"/>
    <property type="project" value="TreeGrafter"/>
</dbReference>
<name>A0A2G9TRA7_TELCI</name>
<evidence type="ECO:0000313" key="3">
    <source>
        <dbReference type="Proteomes" id="UP000230423"/>
    </source>
</evidence>
<keyword evidence="1" id="KW-0472">Membrane</keyword>
<evidence type="ECO:0000313" key="2">
    <source>
        <dbReference type="EMBL" id="PIO60418.1"/>
    </source>
</evidence>
<feature type="non-terminal residue" evidence="2">
    <location>
        <position position="116"/>
    </location>
</feature>
<evidence type="ECO:0000256" key="1">
    <source>
        <dbReference type="SAM" id="Phobius"/>
    </source>
</evidence>
<keyword evidence="1" id="KW-0812">Transmembrane</keyword>
<gene>
    <name evidence="2" type="ORF">TELCIR_18084</name>
</gene>
<accession>A0A2G9TRA7</accession>
<dbReference type="PANTHER" id="PTHR24322">
    <property type="entry name" value="PKSB"/>
    <property type="match status" value="1"/>
</dbReference>
<sequence length="116" mass="12649">MEKPLRAHMTMLDQIVETVVVLVKCVVLTVIASVKALLPMGILPRKSVKGQVVLITGSGSGLGRGMAVEFAKLGAKVVLWDINEKGNLETKYMLDDMKAERKIVIPNSFDNSLIEV</sequence>
<dbReference type="Proteomes" id="UP000230423">
    <property type="component" value="Unassembled WGS sequence"/>
</dbReference>
<dbReference type="Pfam" id="PF00106">
    <property type="entry name" value="adh_short"/>
    <property type="match status" value="1"/>
</dbReference>
<dbReference type="SUPFAM" id="SSF51735">
    <property type="entry name" value="NAD(P)-binding Rossmann-fold domains"/>
    <property type="match status" value="1"/>
</dbReference>